<keyword evidence="3" id="KW-1185">Reference proteome</keyword>
<organism evidence="2 3">
    <name type="scientific">Tripterygium wilfordii</name>
    <name type="common">Thunder God vine</name>
    <dbReference type="NCBI Taxonomy" id="458696"/>
    <lineage>
        <taxon>Eukaryota</taxon>
        <taxon>Viridiplantae</taxon>
        <taxon>Streptophyta</taxon>
        <taxon>Embryophyta</taxon>
        <taxon>Tracheophyta</taxon>
        <taxon>Spermatophyta</taxon>
        <taxon>Magnoliopsida</taxon>
        <taxon>eudicotyledons</taxon>
        <taxon>Gunneridae</taxon>
        <taxon>Pentapetalae</taxon>
        <taxon>rosids</taxon>
        <taxon>fabids</taxon>
        <taxon>Celastrales</taxon>
        <taxon>Celastraceae</taxon>
        <taxon>Tripterygium</taxon>
    </lineage>
</organism>
<name>A0A7J7C6M2_TRIWF</name>
<feature type="compositionally biased region" description="Basic and acidic residues" evidence="1">
    <location>
        <begin position="23"/>
        <end position="47"/>
    </location>
</feature>
<feature type="region of interest" description="Disordered" evidence="1">
    <location>
        <begin position="1"/>
        <end position="47"/>
    </location>
</feature>
<evidence type="ECO:0000313" key="2">
    <source>
        <dbReference type="EMBL" id="KAF5729406.1"/>
    </source>
</evidence>
<comment type="caution">
    <text evidence="2">The sequence shown here is derived from an EMBL/GenBank/DDBJ whole genome shotgun (WGS) entry which is preliminary data.</text>
</comment>
<sequence>MAPKKDKGPAPSSKPAKSGGGKQTKEEEMEQGKAKGEAAAKSKIDLERKERHHLNQIENINSTNFDETLYMVESN</sequence>
<protein>
    <submittedName>
        <fullName evidence="2">Uncharacterized protein</fullName>
    </submittedName>
</protein>
<dbReference type="Proteomes" id="UP000593562">
    <property type="component" value="Unassembled WGS sequence"/>
</dbReference>
<reference evidence="2 3" key="1">
    <citation type="journal article" date="2020" name="Nat. Commun.">
        <title>Genome of Tripterygium wilfordii and identification of cytochrome P450 involved in triptolide biosynthesis.</title>
        <authorList>
            <person name="Tu L."/>
            <person name="Su P."/>
            <person name="Zhang Z."/>
            <person name="Gao L."/>
            <person name="Wang J."/>
            <person name="Hu T."/>
            <person name="Zhou J."/>
            <person name="Zhang Y."/>
            <person name="Zhao Y."/>
            <person name="Liu Y."/>
            <person name="Song Y."/>
            <person name="Tong Y."/>
            <person name="Lu Y."/>
            <person name="Yang J."/>
            <person name="Xu C."/>
            <person name="Jia M."/>
            <person name="Peters R.J."/>
            <person name="Huang L."/>
            <person name="Gao W."/>
        </authorList>
    </citation>
    <scope>NUCLEOTIDE SEQUENCE [LARGE SCALE GENOMIC DNA]</scope>
    <source>
        <strain evidence="3">cv. XIE 37</strain>
        <tissue evidence="2">Leaf</tissue>
    </source>
</reference>
<gene>
    <name evidence="2" type="ORF">HS088_TW21G01571</name>
</gene>
<evidence type="ECO:0000256" key="1">
    <source>
        <dbReference type="SAM" id="MobiDB-lite"/>
    </source>
</evidence>
<evidence type="ECO:0000313" key="3">
    <source>
        <dbReference type="Proteomes" id="UP000593562"/>
    </source>
</evidence>
<accession>A0A7J7C6M2</accession>
<dbReference type="InParanoid" id="A0A7J7C6M2"/>
<dbReference type="AlphaFoldDB" id="A0A7J7C6M2"/>
<dbReference type="EMBL" id="JAAARO010000021">
    <property type="protein sequence ID" value="KAF5729406.1"/>
    <property type="molecule type" value="Genomic_DNA"/>
</dbReference>
<proteinExistence type="predicted"/>